<evidence type="ECO:0000313" key="3">
    <source>
        <dbReference type="Proteomes" id="UP000177092"/>
    </source>
</evidence>
<dbReference type="GO" id="GO:0008830">
    <property type="term" value="F:dTDP-4-dehydrorhamnose 3,5-epimerase activity"/>
    <property type="evidence" value="ECO:0007669"/>
    <property type="project" value="InterPro"/>
</dbReference>
<dbReference type="EMBL" id="MFJN01000020">
    <property type="protein sequence ID" value="OGG21575.1"/>
    <property type="molecule type" value="Genomic_DNA"/>
</dbReference>
<evidence type="ECO:0000313" key="2">
    <source>
        <dbReference type="EMBL" id="OGG21575.1"/>
    </source>
</evidence>
<evidence type="ECO:0008006" key="4">
    <source>
        <dbReference type="Google" id="ProtNLM"/>
    </source>
</evidence>
<proteinExistence type="predicted"/>
<dbReference type="Gene3D" id="2.60.120.10">
    <property type="entry name" value="Jelly Rolls"/>
    <property type="match status" value="1"/>
</dbReference>
<accession>A0A1F6AA27</accession>
<feature type="site" description="Participates in a stacking interaction with the thymidine ring of dTDP-4-oxo-6-deoxyglucose" evidence="1">
    <location>
        <position position="125"/>
    </location>
</feature>
<dbReference type="GO" id="GO:0000271">
    <property type="term" value="P:polysaccharide biosynthetic process"/>
    <property type="evidence" value="ECO:0007669"/>
    <property type="project" value="TreeGrafter"/>
</dbReference>
<dbReference type="InterPro" id="IPR014710">
    <property type="entry name" value="RmlC-like_jellyroll"/>
</dbReference>
<dbReference type="Pfam" id="PF00908">
    <property type="entry name" value="dTDP_sugar_isom"/>
    <property type="match status" value="1"/>
</dbReference>
<dbReference type="SUPFAM" id="SSF51182">
    <property type="entry name" value="RmlC-like cupins"/>
    <property type="match status" value="1"/>
</dbReference>
<organism evidence="2 3">
    <name type="scientific">Candidatus Gottesmanbacteria bacterium RIFCSPHIGHO2_02_FULL_40_13</name>
    <dbReference type="NCBI Taxonomy" id="1798384"/>
    <lineage>
        <taxon>Bacteria</taxon>
        <taxon>Candidatus Gottesmaniibacteriota</taxon>
    </lineage>
</organism>
<evidence type="ECO:0000256" key="1">
    <source>
        <dbReference type="PIRSR" id="PIRSR600888-3"/>
    </source>
</evidence>
<dbReference type="PANTHER" id="PTHR21047">
    <property type="entry name" value="DTDP-6-DEOXY-D-GLUCOSE-3,5 EPIMERASE"/>
    <property type="match status" value="1"/>
</dbReference>
<dbReference type="AlphaFoldDB" id="A0A1F6AA27"/>
<name>A0A1F6AA27_9BACT</name>
<gene>
    <name evidence="2" type="ORF">A3D03_02430</name>
</gene>
<reference evidence="2 3" key="1">
    <citation type="journal article" date="2016" name="Nat. Commun.">
        <title>Thousands of microbial genomes shed light on interconnected biogeochemical processes in an aquifer system.</title>
        <authorList>
            <person name="Anantharaman K."/>
            <person name="Brown C.T."/>
            <person name="Hug L.A."/>
            <person name="Sharon I."/>
            <person name="Castelle C.J."/>
            <person name="Probst A.J."/>
            <person name="Thomas B.C."/>
            <person name="Singh A."/>
            <person name="Wilkins M.J."/>
            <person name="Karaoz U."/>
            <person name="Brodie E.L."/>
            <person name="Williams K.H."/>
            <person name="Hubbard S.S."/>
            <person name="Banfield J.F."/>
        </authorList>
    </citation>
    <scope>NUCLEOTIDE SEQUENCE [LARGE SCALE GENOMIC DNA]</scope>
</reference>
<dbReference type="GO" id="GO:0005829">
    <property type="term" value="C:cytosol"/>
    <property type="evidence" value="ECO:0007669"/>
    <property type="project" value="TreeGrafter"/>
</dbReference>
<dbReference type="GO" id="GO:0019305">
    <property type="term" value="P:dTDP-rhamnose biosynthetic process"/>
    <property type="evidence" value="ECO:0007669"/>
    <property type="project" value="TreeGrafter"/>
</dbReference>
<comment type="caution">
    <text evidence="2">The sequence shown here is derived from an EMBL/GenBank/DDBJ whole genome shotgun (WGS) entry which is preliminary data.</text>
</comment>
<sequence length="147" mass="16885">MINGVVLKQLQRNHDERGFFEELIRVTDEFFQEGFGQLSHSFMINGVIKAWHIHKTQIDWWYAAKGTLKVALFDMREEMPTYKKLNEFTLGENGLNVVLKIPSGVAHGCKAVGGSELFYATSKIYNTAEEGRIPHDDKAIGYDWLKY</sequence>
<dbReference type="Proteomes" id="UP000177092">
    <property type="component" value="Unassembled WGS sequence"/>
</dbReference>
<protein>
    <recommendedName>
        <fullName evidence="4">Spore coat protein</fullName>
    </recommendedName>
</protein>
<dbReference type="InterPro" id="IPR011051">
    <property type="entry name" value="RmlC_Cupin_sf"/>
</dbReference>
<dbReference type="STRING" id="1798384.A3D03_02430"/>
<dbReference type="PANTHER" id="PTHR21047:SF2">
    <property type="entry name" value="THYMIDINE DIPHOSPHO-4-KETO-RHAMNOSE 3,5-EPIMERASE"/>
    <property type="match status" value="1"/>
</dbReference>
<dbReference type="InterPro" id="IPR000888">
    <property type="entry name" value="RmlC-like"/>
</dbReference>